<gene>
    <name evidence="7" type="ORF">B1R32_12713</name>
</gene>
<dbReference type="Gene3D" id="3.90.180.10">
    <property type="entry name" value="Medium-chain alcohol dehydrogenases, catalytic domain"/>
    <property type="match status" value="2"/>
</dbReference>
<evidence type="ECO:0000259" key="6">
    <source>
        <dbReference type="SMART" id="SM00829"/>
    </source>
</evidence>
<proteinExistence type="inferred from homology"/>
<evidence type="ECO:0000256" key="2">
    <source>
        <dbReference type="ARBA" id="ARBA00008072"/>
    </source>
</evidence>
<dbReference type="Proteomes" id="UP000237684">
    <property type="component" value="Unassembled WGS sequence"/>
</dbReference>
<dbReference type="Pfam" id="PF00107">
    <property type="entry name" value="ADH_zinc_N"/>
    <property type="match status" value="1"/>
</dbReference>
<dbReference type="PANTHER" id="PTHR43350">
    <property type="entry name" value="NAD-DEPENDENT ALCOHOL DEHYDROGENASE"/>
    <property type="match status" value="1"/>
</dbReference>
<dbReference type="SUPFAM" id="SSF50129">
    <property type="entry name" value="GroES-like"/>
    <property type="match status" value="1"/>
</dbReference>
<feature type="domain" description="Enoyl reductase (ER)" evidence="6">
    <location>
        <begin position="10"/>
        <end position="326"/>
    </location>
</feature>
<dbReference type="GO" id="GO:0046872">
    <property type="term" value="F:metal ion binding"/>
    <property type="evidence" value="ECO:0007669"/>
    <property type="project" value="UniProtKB-KW"/>
</dbReference>
<evidence type="ECO:0000256" key="4">
    <source>
        <dbReference type="ARBA" id="ARBA00022833"/>
    </source>
</evidence>
<evidence type="ECO:0000256" key="1">
    <source>
        <dbReference type="ARBA" id="ARBA00001947"/>
    </source>
</evidence>
<dbReference type="AlphaFoldDB" id="A0A2S8SP83"/>
<comment type="cofactor">
    <cofactor evidence="1">
        <name>Zn(2+)</name>
        <dbReference type="ChEBI" id="CHEBI:29105"/>
    </cofactor>
</comment>
<sequence>MQSLNIRFVGKDQVEIVEELVPDLKSDQILVRSLKSLISTGTESICLGRKFAPGTGWESWLQYPFYPGYLCAGEILEVGSEVTTLKPGDRITSRGPHRQFFTMNAANALPIPDGASIEDAAWFGLAKITQNGVRKANHVMGDAVVVIGLGLLGQLVVQYARLMGAREVIAIDTAPLRLEMARAHGATHTLQMSVADAKEQVESLTDGRLADVVYDVTGHAAVFAPALGLARRFGTLLLLGDTGTPSEQRLTSDVVGRGVKIVGAHDVDTPWSSDCDYWTQSKMGGLFFSYLQRDQMRVSDLVTHRFSPRDAIKTYQLLEIDRASVMGVIFDWEQL</sequence>
<dbReference type="SMART" id="SM00829">
    <property type="entry name" value="PKS_ER"/>
    <property type="match status" value="1"/>
</dbReference>
<accession>A0A2S8SP83</accession>
<comment type="caution">
    <text evidence="7">The sequence shown here is derived from an EMBL/GenBank/DDBJ whole genome shotgun (WGS) entry which is preliminary data.</text>
</comment>
<dbReference type="InterPro" id="IPR020843">
    <property type="entry name" value="ER"/>
</dbReference>
<dbReference type="OrthoDB" id="9781031at2"/>
<organism evidence="7 8">
    <name type="scientific">Abditibacterium utsteinense</name>
    <dbReference type="NCBI Taxonomy" id="1960156"/>
    <lineage>
        <taxon>Bacteria</taxon>
        <taxon>Pseudomonadati</taxon>
        <taxon>Abditibacteriota</taxon>
        <taxon>Abditibacteriia</taxon>
        <taxon>Abditibacteriales</taxon>
        <taxon>Abditibacteriaceae</taxon>
        <taxon>Abditibacterium</taxon>
    </lineage>
</organism>
<reference evidence="7 8" key="1">
    <citation type="journal article" date="2018" name="Syst. Appl. Microbiol.">
        <title>Abditibacterium utsteinense sp. nov., the first cultivated member of candidate phylum FBP, isolated from ice-free Antarctic soil samples.</title>
        <authorList>
            <person name="Tahon G."/>
            <person name="Tytgat B."/>
            <person name="Lebbe L."/>
            <person name="Carlier A."/>
            <person name="Willems A."/>
        </authorList>
    </citation>
    <scope>NUCLEOTIDE SEQUENCE [LARGE SCALE GENOMIC DNA]</scope>
    <source>
        <strain evidence="7 8">LMG 29911</strain>
    </source>
</reference>
<dbReference type="PANTHER" id="PTHR43350:SF19">
    <property type="entry name" value="D-GULOSIDE 3-DEHYDROGENASE"/>
    <property type="match status" value="1"/>
</dbReference>
<dbReference type="RefSeq" id="WP_106381242.1">
    <property type="nucleotide sequence ID" value="NZ_NIGF01000027.1"/>
</dbReference>
<dbReference type="CDD" id="cd08255">
    <property type="entry name" value="2-desacetyl-2-hydroxyethyl_bacteriochlorophyllide_like"/>
    <property type="match status" value="1"/>
</dbReference>
<keyword evidence="3" id="KW-0479">Metal-binding</keyword>
<keyword evidence="8" id="KW-1185">Reference proteome</keyword>
<dbReference type="Gene3D" id="3.40.50.720">
    <property type="entry name" value="NAD(P)-binding Rossmann-like Domain"/>
    <property type="match status" value="1"/>
</dbReference>
<dbReference type="GO" id="GO:0016491">
    <property type="term" value="F:oxidoreductase activity"/>
    <property type="evidence" value="ECO:0007669"/>
    <property type="project" value="UniProtKB-KW"/>
</dbReference>
<dbReference type="InterPro" id="IPR036291">
    <property type="entry name" value="NAD(P)-bd_dom_sf"/>
</dbReference>
<dbReference type="EMBL" id="NIGF01000027">
    <property type="protein sequence ID" value="PQV62601.1"/>
    <property type="molecule type" value="Genomic_DNA"/>
</dbReference>
<evidence type="ECO:0000313" key="7">
    <source>
        <dbReference type="EMBL" id="PQV62601.1"/>
    </source>
</evidence>
<dbReference type="InParanoid" id="A0A2S8SP83"/>
<comment type="similarity">
    <text evidence="2">Belongs to the zinc-containing alcohol dehydrogenase family.</text>
</comment>
<protein>
    <submittedName>
        <fullName evidence="7">Threonine dehydrogenase</fullName>
    </submittedName>
</protein>
<evidence type="ECO:0000256" key="3">
    <source>
        <dbReference type="ARBA" id="ARBA00022723"/>
    </source>
</evidence>
<evidence type="ECO:0000313" key="8">
    <source>
        <dbReference type="Proteomes" id="UP000237684"/>
    </source>
</evidence>
<dbReference type="SUPFAM" id="SSF51735">
    <property type="entry name" value="NAD(P)-binding Rossmann-fold domains"/>
    <property type="match status" value="1"/>
</dbReference>
<keyword evidence="5" id="KW-0560">Oxidoreductase</keyword>
<dbReference type="InterPro" id="IPR011032">
    <property type="entry name" value="GroES-like_sf"/>
</dbReference>
<name>A0A2S8SP83_9BACT</name>
<evidence type="ECO:0000256" key="5">
    <source>
        <dbReference type="ARBA" id="ARBA00023002"/>
    </source>
</evidence>
<keyword evidence="4" id="KW-0862">Zinc</keyword>
<dbReference type="InterPro" id="IPR013149">
    <property type="entry name" value="ADH-like_C"/>
</dbReference>